<evidence type="ECO:0000256" key="3">
    <source>
        <dbReference type="ARBA" id="ARBA00022771"/>
    </source>
</evidence>
<dbReference type="GO" id="GO:0008270">
    <property type="term" value="F:zinc ion binding"/>
    <property type="evidence" value="ECO:0007669"/>
    <property type="project" value="UniProtKB-KW"/>
</dbReference>
<dbReference type="PANTHER" id="PTHR14677:SF20">
    <property type="entry name" value="ZINC FINGER AN1-TYPE CONTAINING 2A-RELATED"/>
    <property type="match status" value="1"/>
</dbReference>
<keyword evidence="4" id="KW-0862">Zinc</keyword>
<dbReference type="SUPFAM" id="SSF118310">
    <property type="entry name" value="AN1-like Zinc finger"/>
    <property type="match status" value="2"/>
</dbReference>
<keyword evidence="2" id="KW-0677">Repeat</keyword>
<sequence>MNFHCQRGCNCNSDFVKLYLQTSGEEKYNVIEMEFPNLGEHCSESTCNRLDFLPLKCDACQGIFCTDHITYTSHSCPSAYKKDIQVPVCPLCDVPIPIKRGDLPDVAVGLHIDNDCRESRRKIFSNKCSSKGCKVKEMVPVKCNECSANFCLKHRHPTDHACIGAEEALRLRRLEALNKKGQTTISPNSSNSNSHSFRSLQGTMTEDEALARALQASLDDEERSRRILQPVPSGNRDRCRLS</sequence>
<protein>
    <submittedName>
        <fullName evidence="8">AN1-type zinc finger protein 2B</fullName>
    </submittedName>
</protein>
<dbReference type="InterPro" id="IPR000058">
    <property type="entry name" value="Znf_AN1"/>
</dbReference>
<dbReference type="PROSITE" id="PS50330">
    <property type="entry name" value="UIM"/>
    <property type="match status" value="1"/>
</dbReference>
<dbReference type="Pfam" id="PF25403">
    <property type="entry name" value="zf-C2H2_ZFAND2"/>
    <property type="match status" value="1"/>
</dbReference>
<accession>A0A151X607</accession>
<dbReference type="SMART" id="SM00154">
    <property type="entry name" value="ZnF_AN1"/>
    <property type="match status" value="2"/>
</dbReference>
<feature type="domain" description="AN1-type" evidence="7">
    <location>
        <begin position="122"/>
        <end position="170"/>
    </location>
</feature>
<dbReference type="GO" id="GO:0043161">
    <property type="term" value="P:proteasome-mediated ubiquitin-dependent protein catabolic process"/>
    <property type="evidence" value="ECO:0007669"/>
    <property type="project" value="TreeGrafter"/>
</dbReference>
<dbReference type="Pfam" id="PF01428">
    <property type="entry name" value="zf-AN1"/>
    <property type="match status" value="2"/>
</dbReference>
<evidence type="ECO:0000256" key="6">
    <source>
        <dbReference type="SAM" id="MobiDB-lite"/>
    </source>
</evidence>
<dbReference type="InterPro" id="IPR057357">
    <property type="entry name" value="Znf-C2H2_ZFAND2A/B"/>
</dbReference>
<evidence type="ECO:0000256" key="5">
    <source>
        <dbReference type="PROSITE-ProRule" id="PRU00449"/>
    </source>
</evidence>
<evidence type="ECO:0000256" key="2">
    <source>
        <dbReference type="ARBA" id="ARBA00022737"/>
    </source>
</evidence>
<keyword evidence="1" id="KW-0479">Metal-binding</keyword>
<feature type="region of interest" description="Disordered" evidence="6">
    <location>
        <begin position="216"/>
        <end position="242"/>
    </location>
</feature>
<evidence type="ECO:0000256" key="4">
    <source>
        <dbReference type="ARBA" id="ARBA00022833"/>
    </source>
</evidence>
<dbReference type="GO" id="GO:0005783">
    <property type="term" value="C:endoplasmic reticulum"/>
    <property type="evidence" value="ECO:0007669"/>
    <property type="project" value="TreeGrafter"/>
</dbReference>
<name>A0A151X607_9HYME</name>
<dbReference type="InterPro" id="IPR003903">
    <property type="entry name" value="UIM_dom"/>
</dbReference>
<dbReference type="AlphaFoldDB" id="A0A151X607"/>
<gene>
    <name evidence="8" type="ORF">ALC60_05315</name>
</gene>
<keyword evidence="3 5" id="KW-0863">Zinc-finger</keyword>
<dbReference type="PANTHER" id="PTHR14677">
    <property type="entry name" value="ARSENITE INDUCUBLE RNA ASSOCIATED PROTEIN AIP-1-RELATED"/>
    <property type="match status" value="1"/>
</dbReference>
<evidence type="ECO:0000256" key="1">
    <source>
        <dbReference type="ARBA" id="ARBA00022723"/>
    </source>
</evidence>
<organism evidence="8 9">
    <name type="scientific">Mycetomoellerius zeteki</name>
    <dbReference type="NCBI Taxonomy" id="64791"/>
    <lineage>
        <taxon>Eukaryota</taxon>
        <taxon>Metazoa</taxon>
        <taxon>Ecdysozoa</taxon>
        <taxon>Arthropoda</taxon>
        <taxon>Hexapoda</taxon>
        <taxon>Insecta</taxon>
        <taxon>Pterygota</taxon>
        <taxon>Neoptera</taxon>
        <taxon>Endopterygota</taxon>
        <taxon>Hymenoptera</taxon>
        <taxon>Apocrita</taxon>
        <taxon>Aculeata</taxon>
        <taxon>Formicoidea</taxon>
        <taxon>Formicidae</taxon>
        <taxon>Myrmicinae</taxon>
        <taxon>Mycetomoellerius</taxon>
    </lineage>
</organism>
<reference evidence="8 9" key="1">
    <citation type="submission" date="2015-09" db="EMBL/GenBank/DDBJ databases">
        <title>Trachymyrmex zeteki WGS genome.</title>
        <authorList>
            <person name="Nygaard S."/>
            <person name="Hu H."/>
            <person name="Boomsma J."/>
            <person name="Zhang G."/>
        </authorList>
    </citation>
    <scope>NUCLEOTIDE SEQUENCE [LARGE SCALE GENOMIC DNA]</scope>
    <source>
        <strain evidence="8">Tzet28-1</strain>
        <tissue evidence="8">Whole body</tissue>
    </source>
</reference>
<dbReference type="STRING" id="64791.A0A151X607"/>
<keyword evidence="9" id="KW-1185">Reference proteome</keyword>
<dbReference type="FunFam" id="4.10.1110.10:FF:000003">
    <property type="entry name" value="AN1-type zinc finger protein 2B isoform X1"/>
    <property type="match status" value="1"/>
</dbReference>
<feature type="domain" description="AN1-type" evidence="7">
    <location>
        <begin position="36"/>
        <end position="84"/>
    </location>
</feature>
<evidence type="ECO:0000313" key="9">
    <source>
        <dbReference type="Proteomes" id="UP000075809"/>
    </source>
</evidence>
<evidence type="ECO:0000259" key="7">
    <source>
        <dbReference type="PROSITE" id="PS51039"/>
    </source>
</evidence>
<proteinExistence type="predicted"/>
<dbReference type="GO" id="GO:0045047">
    <property type="term" value="P:protein targeting to ER"/>
    <property type="evidence" value="ECO:0007669"/>
    <property type="project" value="TreeGrafter"/>
</dbReference>
<evidence type="ECO:0000313" key="8">
    <source>
        <dbReference type="EMBL" id="KYQ55816.1"/>
    </source>
</evidence>
<dbReference type="PROSITE" id="PS51039">
    <property type="entry name" value="ZF_AN1"/>
    <property type="match status" value="2"/>
</dbReference>
<dbReference type="InterPro" id="IPR035896">
    <property type="entry name" value="AN1-like_Znf"/>
</dbReference>
<dbReference type="EMBL" id="KQ982490">
    <property type="protein sequence ID" value="KYQ55816.1"/>
    <property type="molecule type" value="Genomic_DNA"/>
</dbReference>
<dbReference type="Proteomes" id="UP000075809">
    <property type="component" value="Unassembled WGS sequence"/>
</dbReference>
<dbReference type="Gene3D" id="4.10.1110.10">
    <property type="entry name" value="AN1-like Zinc finger"/>
    <property type="match status" value="2"/>
</dbReference>